<evidence type="ECO:0000313" key="2">
    <source>
        <dbReference type="Proteomes" id="UP000030652"/>
    </source>
</evidence>
<comment type="caution">
    <text evidence="1">The sequence shown here is derived from an EMBL/GenBank/DDBJ whole genome shotgun (WGS) entry which is preliminary data.</text>
</comment>
<sequence length="41" mass="4969">MWDMNEIIKIKYRNNQQCPVRFLRKLHLLSQTCHSRILLAG</sequence>
<protein>
    <submittedName>
        <fullName evidence="1">Uncharacterized protein</fullName>
    </submittedName>
</protein>
<feature type="non-terminal residue" evidence="1">
    <location>
        <position position="41"/>
    </location>
</feature>
<reference evidence="1 2" key="1">
    <citation type="submission" date="2014-10" db="EMBL/GenBank/DDBJ databases">
        <title>Draft genome of anammox bacterium scalindua brodae, obtained using differential coverage binning of sequence data from two enrichment reactors.</title>
        <authorList>
            <person name="Speth D.R."/>
            <person name="Russ L."/>
            <person name="Kartal B."/>
            <person name="Op den Camp H.J."/>
            <person name="Dutilh B.E."/>
            <person name="Jetten M.S."/>
        </authorList>
    </citation>
    <scope>NUCLEOTIDE SEQUENCE [LARGE SCALE GENOMIC DNA]</scope>
    <source>
        <strain evidence="1">RU1</strain>
    </source>
</reference>
<evidence type="ECO:0000313" key="1">
    <source>
        <dbReference type="EMBL" id="KHE91068.1"/>
    </source>
</evidence>
<name>A0A0B0EIX3_9BACT</name>
<dbReference type="EMBL" id="JRYO01000220">
    <property type="protein sequence ID" value="KHE91068.1"/>
    <property type="molecule type" value="Genomic_DNA"/>
</dbReference>
<organism evidence="1 2">
    <name type="scientific">Candidatus Scalindua brodae</name>
    <dbReference type="NCBI Taxonomy" id="237368"/>
    <lineage>
        <taxon>Bacteria</taxon>
        <taxon>Pseudomonadati</taxon>
        <taxon>Planctomycetota</taxon>
        <taxon>Candidatus Brocadiia</taxon>
        <taxon>Candidatus Brocadiales</taxon>
        <taxon>Candidatus Scalinduaceae</taxon>
        <taxon>Candidatus Scalindua</taxon>
    </lineage>
</organism>
<dbReference type="Proteomes" id="UP000030652">
    <property type="component" value="Unassembled WGS sequence"/>
</dbReference>
<accession>A0A0B0EIX3</accession>
<proteinExistence type="predicted"/>
<dbReference type="AlphaFoldDB" id="A0A0B0EIX3"/>
<gene>
    <name evidence="1" type="ORF">SCABRO_03184</name>
</gene>